<dbReference type="RefSeq" id="WP_142622820.1">
    <property type="nucleotide sequence ID" value="NZ_VIRM01000040.1"/>
</dbReference>
<evidence type="ECO:0000256" key="2">
    <source>
        <dbReference type="ARBA" id="ARBA00022679"/>
    </source>
</evidence>
<dbReference type="AlphaFoldDB" id="A0A544YM68"/>
<comment type="caution">
    <text evidence="4">The sequence shown here is derived from an EMBL/GenBank/DDBJ whole genome shotgun (WGS) entry which is preliminary data.</text>
</comment>
<evidence type="ECO:0000259" key="3">
    <source>
        <dbReference type="Pfam" id="PF13439"/>
    </source>
</evidence>
<dbReference type="Pfam" id="PF13439">
    <property type="entry name" value="Glyco_transf_4"/>
    <property type="match status" value="1"/>
</dbReference>
<dbReference type="PANTHER" id="PTHR12526:SF510">
    <property type="entry name" value="D-INOSITOL 3-PHOSPHATE GLYCOSYLTRANSFERASE"/>
    <property type="match status" value="1"/>
</dbReference>
<evidence type="ECO:0000256" key="1">
    <source>
        <dbReference type="ARBA" id="ARBA00022676"/>
    </source>
</evidence>
<dbReference type="GO" id="GO:0016757">
    <property type="term" value="F:glycosyltransferase activity"/>
    <property type="evidence" value="ECO:0007669"/>
    <property type="project" value="UniProtKB-KW"/>
</dbReference>
<keyword evidence="1" id="KW-0328">Glycosyltransferase</keyword>
<feature type="domain" description="Glycosyltransferase subfamily 4-like N-terminal" evidence="3">
    <location>
        <begin position="14"/>
        <end position="184"/>
    </location>
</feature>
<dbReference type="Gene3D" id="3.40.50.2000">
    <property type="entry name" value="Glycogen Phosphorylase B"/>
    <property type="match status" value="2"/>
</dbReference>
<accession>A0A544YM68</accession>
<name>A0A544YM68_9ACTN</name>
<organism evidence="4 5">
    <name type="scientific">Microbispora hainanensis</name>
    <dbReference type="NCBI Taxonomy" id="568844"/>
    <lineage>
        <taxon>Bacteria</taxon>
        <taxon>Bacillati</taxon>
        <taxon>Actinomycetota</taxon>
        <taxon>Actinomycetes</taxon>
        <taxon>Streptosporangiales</taxon>
        <taxon>Streptosporangiaceae</taxon>
        <taxon>Microbispora</taxon>
    </lineage>
</organism>
<dbReference type="InterPro" id="IPR028098">
    <property type="entry name" value="Glyco_trans_4-like_N"/>
</dbReference>
<reference evidence="4 5" key="1">
    <citation type="submission" date="2019-07" db="EMBL/GenBank/DDBJ databases">
        <title>Microbispora hainanensis DSM 45428.</title>
        <authorList>
            <person name="Thawai C."/>
        </authorList>
    </citation>
    <scope>NUCLEOTIDE SEQUENCE [LARGE SCALE GENOMIC DNA]</scope>
    <source>
        <strain evidence="4 5">DSM 45428</strain>
    </source>
</reference>
<sequence length="378" mass="41190">MRIAIVGPTYPYKGGGAQHTTELAHRLRARGHDVVIESWRAQYPSFLYPGQQTIDSPEGEPYPDTRRDLDWRRPDGWVACGRRLRGADLVVFAVLSPVQVPAYRGILYGLRRRARVVASCREARVVASCREARVVALCHNVLPHESKPYDRPLMTALLRRVDGVLAHSEQQADLARALTGAPVRVAALAPHLPTRGAREAAGRQPTGRLLFFGIVRPYKGLDLLLEALAQVPGVRLTVAGEFWGGLEDTRALIARLGLADRVEIRPGYVAAEDVPGLFAEADALVLPYRSATASQNVWLGHEHGVPVIATRVGALPDNVRDDVDGLLVEPGSAGPLAEAIKRFYEPGTPERLRAGVAPVDPEPHWAVYLDTLLDASAS</sequence>
<proteinExistence type="predicted"/>
<evidence type="ECO:0000313" key="4">
    <source>
        <dbReference type="EMBL" id="TQS17844.1"/>
    </source>
</evidence>
<dbReference type="SUPFAM" id="SSF53756">
    <property type="entry name" value="UDP-Glycosyltransferase/glycogen phosphorylase"/>
    <property type="match status" value="1"/>
</dbReference>
<dbReference type="CDD" id="cd03801">
    <property type="entry name" value="GT4_PimA-like"/>
    <property type="match status" value="1"/>
</dbReference>
<gene>
    <name evidence="4" type="ORF">FLX08_27395</name>
</gene>
<dbReference type="Proteomes" id="UP000316541">
    <property type="component" value="Unassembled WGS sequence"/>
</dbReference>
<keyword evidence="2 4" id="KW-0808">Transferase</keyword>
<dbReference type="Pfam" id="PF13692">
    <property type="entry name" value="Glyco_trans_1_4"/>
    <property type="match status" value="1"/>
</dbReference>
<protein>
    <submittedName>
        <fullName evidence="4">Glycosyltransferase</fullName>
    </submittedName>
</protein>
<evidence type="ECO:0000313" key="5">
    <source>
        <dbReference type="Proteomes" id="UP000316541"/>
    </source>
</evidence>
<dbReference type="EMBL" id="VIRM01000040">
    <property type="protein sequence ID" value="TQS17844.1"/>
    <property type="molecule type" value="Genomic_DNA"/>
</dbReference>
<dbReference type="PANTHER" id="PTHR12526">
    <property type="entry name" value="GLYCOSYLTRANSFERASE"/>
    <property type="match status" value="1"/>
</dbReference>